<dbReference type="PROSITE" id="PS00108">
    <property type="entry name" value="PROTEIN_KINASE_ST"/>
    <property type="match status" value="1"/>
</dbReference>
<comment type="caution">
    <text evidence="6">The sequence shown here is derived from an EMBL/GenBank/DDBJ whole genome shotgun (WGS) entry which is preliminary data.</text>
</comment>
<dbReference type="InterPro" id="IPR011009">
    <property type="entry name" value="Kinase-like_dom_sf"/>
</dbReference>
<proteinExistence type="predicted"/>
<evidence type="ECO:0000259" key="5">
    <source>
        <dbReference type="PROSITE" id="PS50011"/>
    </source>
</evidence>
<feature type="binding site" evidence="4">
    <location>
        <position position="221"/>
    </location>
    <ligand>
        <name>ATP</name>
        <dbReference type="ChEBI" id="CHEBI:30616"/>
    </ligand>
</feature>
<dbReference type="PROSITE" id="PS50011">
    <property type="entry name" value="PROTEIN_KINASE_DOM"/>
    <property type="match status" value="1"/>
</dbReference>
<keyword evidence="1" id="KW-0418">Kinase</keyword>
<sequence length="994" mass="113846">MIQNHLPTTLGQWKRYFDTTFQYIREIVPVIAFGQNKIDLIITNLNDFQTSFLQNHSQSISEKESPILFDFFTTCAAFISFSYNYTSKKMLNYLIKNPINEQFNELSLLWSCWSNQASSLLCKGFSDFNQLSYAHYLDIMTIYYTFTPVVNQLPIPVSNALKNKLDDILLILGKLPQQPDKLTPGVLQQSQFQYVRDLGKGSFAVVKLVKMSPSNIDVAVKELKMTRLSDRNILSLKREINALIQLNHPNVLKYYGVTVIPPFCIATKYLPNGSLFHALHENSSIQLSPTARMKIAIGMVRGLEYLEAMKFIHRDFKSQNVLLDENLNPVISDFGFSRQLGNLMTHEIGSLPWIAPELLTPGRTNYDASVDIYSYGMVLYELLTGNIPMKSYYPTQAAVLISERELRPELPNDNPVMSNVIRSCWQQDPTKRPKAGDIRKWLESGQITFIGTELTELMNWINQTKPEHEMFMKHALERADREMMEILEKLHTLRPLDPIAFVSLQQLYQMPYPLSSSLFEDVLRLMNQNQSVPVQDASFALMKQILMRKEIVSIVKPEKIVDEFLKMIDTQPLSAITAIKLIASQITDVHSMVNRLLSMPRTHLILDLLQVMISSNLTKVTPNDVIEIYNALSGGFAIGFFRFMMSVFGPLPEFLPLACQSLFLLSLYLKEMAALCETNVEKVKEIINLDEMNNETNESLQQILDSVSLLLVNQSIDVNEKMAIIIYKFIVNSCFTYNSTEMILPLLNMVARVESMSTVIAQTDIWNLIIGGLTSTGDELENSLLLVERLPICSDTTLRLLIWKTLVDKYIKTKDMKVTHAMCSLLKRKTDFDLLKLIPTLVLGLTSDDQNYCITSLKLARRFKPEVFYQLNTETFWRSLTNQMQKKDMTICKLIGKLVATMVDTMDGFTFDAQFFGSVISLIYDPNTTLDTALPFIRFLGTSCKARKIVVFLYKRSYIQYLEQLPWRYENDSRVADVIEYFASVMNRFYSASA</sequence>
<dbReference type="Pfam" id="PF07714">
    <property type="entry name" value="PK_Tyr_Ser-Thr"/>
    <property type="match status" value="1"/>
</dbReference>
<dbReference type="InterPro" id="IPR050167">
    <property type="entry name" value="Ser_Thr_protein_kinase"/>
</dbReference>
<keyword evidence="2 4" id="KW-0547">Nucleotide-binding</keyword>
<evidence type="ECO:0000313" key="6">
    <source>
        <dbReference type="EMBL" id="KAK8886842.1"/>
    </source>
</evidence>
<dbReference type="PANTHER" id="PTHR23257">
    <property type="entry name" value="SERINE-THREONINE PROTEIN KINASE"/>
    <property type="match status" value="1"/>
</dbReference>
<dbReference type="InterPro" id="IPR017441">
    <property type="entry name" value="Protein_kinase_ATP_BS"/>
</dbReference>
<organism evidence="6 7">
    <name type="scientific">Tritrichomonas musculus</name>
    <dbReference type="NCBI Taxonomy" id="1915356"/>
    <lineage>
        <taxon>Eukaryota</taxon>
        <taxon>Metamonada</taxon>
        <taxon>Parabasalia</taxon>
        <taxon>Tritrichomonadida</taxon>
        <taxon>Tritrichomonadidae</taxon>
        <taxon>Tritrichomonas</taxon>
    </lineage>
</organism>
<reference evidence="6 7" key="1">
    <citation type="submission" date="2024-04" db="EMBL/GenBank/DDBJ databases">
        <title>Tritrichomonas musculus Genome.</title>
        <authorList>
            <person name="Alves-Ferreira E."/>
            <person name="Grigg M."/>
            <person name="Lorenzi H."/>
            <person name="Galac M."/>
        </authorList>
    </citation>
    <scope>NUCLEOTIDE SEQUENCE [LARGE SCALE GENOMIC DNA]</scope>
    <source>
        <strain evidence="6 7">EAF2021</strain>
    </source>
</reference>
<dbReference type="InterPro" id="IPR008271">
    <property type="entry name" value="Ser/Thr_kinase_AS"/>
</dbReference>
<dbReference type="EMBL" id="JAPFFF010000006">
    <property type="protein sequence ID" value="KAK8886842.1"/>
    <property type="molecule type" value="Genomic_DNA"/>
</dbReference>
<evidence type="ECO:0000256" key="1">
    <source>
        <dbReference type="ARBA" id="ARBA00022527"/>
    </source>
</evidence>
<evidence type="ECO:0000256" key="3">
    <source>
        <dbReference type="ARBA" id="ARBA00022840"/>
    </source>
</evidence>
<dbReference type="PROSITE" id="PS00107">
    <property type="entry name" value="PROTEIN_KINASE_ATP"/>
    <property type="match status" value="1"/>
</dbReference>
<dbReference type="InterPro" id="IPR001245">
    <property type="entry name" value="Ser-Thr/Tyr_kinase_cat_dom"/>
</dbReference>
<dbReference type="InterPro" id="IPR000719">
    <property type="entry name" value="Prot_kinase_dom"/>
</dbReference>
<gene>
    <name evidence="6" type="ORF">M9Y10_037875</name>
</gene>
<dbReference type="PRINTS" id="PR00109">
    <property type="entry name" value="TYRKINASE"/>
</dbReference>
<keyword evidence="1" id="KW-0808">Transferase</keyword>
<evidence type="ECO:0000256" key="4">
    <source>
        <dbReference type="PROSITE-ProRule" id="PRU10141"/>
    </source>
</evidence>
<protein>
    <recommendedName>
        <fullName evidence="5">Protein kinase domain-containing protein</fullName>
    </recommendedName>
</protein>
<feature type="domain" description="Protein kinase" evidence="5">
    <location>
        <begin position="192"/>
        <end position="442"/>
    </location>
</feature>
<keyword evidence="7" id="KW-1185">Reference proteome</keyword>
<keyword evidence="3 4" id="KW-0067">ATP-binding</keyword>
<dbReference type="InterPro" id="IPR016024">
    <property type="entry name" value="ARM-type_fold"/>
</dbReference>
<dbReference type="PANTHER" id="PTHR23257:SF958">
    <property type="entry name" value="SERINE_THREONINE-PROTEIN KINASE WNK4"/>
    <property type="match status" value="1"/>
</dbReference>
<dbReference type="Gene3D" id="1.10.510.10">
    <property type="entry name" value="Transferase(Phosphotransferase) domain 1"/>
    <property type="match status" value="1"/>
</dbReference>
<evidence type="ECO:0000313" key="7">
    <source>
        <dbReference type="Proteomes" id="UP001470230"/>
    </source>
</evidence>
<name>A0ABR2K7E8_9EUKA</name>
<evidence type="ECO:0000256" key="2">
    <source>
        <dbReference type="ARBA" id="ARBA00022741"/>
    </source>
</evidence>
<dbReference type="CDD" id="cd13999">
    <property type="entry name" value="STKc_MAP3K-like"/>
    <property type="match status" value="1"/>
</dbReference>
<keyword evidence="1" id="KW-0723">Serine/threonine-protein kinase</keyword>
<accession>A0ABR2K7E8</accession>
<dbReference type="Proteomes" id="UP001470230">
    <property type="component" value="Unassembled WGS sequence"/>
</dbReference>
<dbReference type="SUPFAM" id="SSF56112">
    <property type="entry name" value="Protein kinase-like (PK-like)"/>
    <property type="match status" value="1"/>
</dbReference>
<dbReference type="SUPFAM" id="SSF48371">
    <property type="entry name" value="ARM repeat"/>
    <property type="match status" value="1"/>
</dbReference>